<dbReference type="Proteomes" id="UP000008370">
    <property type="component" value="Unassembled WGS sequence"/>
</dbReference>
<dbReference type="InterPro" id="IPR027417">
    <property type="entry name" value="P-loop_NTPase"/>
</dbReference>
<accession>K5UGR7</accession>
<dbReference type="InParanoid" id="K5UGR7"/>
<dbReference type="EMBL" id="JH930825">
    <property type="protein sequence ID" value="EKM48676.1"/>
    <property type="molecule type" value="Genomic_DNA"/>
</dbReference>
<sequence>MFIAIVGTRLSGKSTVQEYLLSFKGFNVLRLVERDSSVSTLAYNSRSESELDPVSVRIESSTIEDHLTFSSHTEMLDYVTKNWRSDFVTVDLRSQSLLEKFSTRPFFMVVSVDAPILIRYHRSMRRVSTLYTQHMYIRLSVLSHPFSEGGAAKL</sequence>
<dbReference type="STRING" id="650164.K5UGR7"/>
<organism evidence="1 2">
    <name type="scientific">Phanerochaete carnosa (strain HHB-10118-sp)</name>
    <name type="common">White-rot fungus</name>
    <name type="synonym">Peniophora carnosa</name>
    <dbReference type="NCBI Taxonomy" id="650164"/>
    <lineage>
        <taxon>Eukaryota</taxon>
        <taxon>Fungi</taxon>
        <taxon>Dikarya</taxon>
        <taxon>Basidiomycota</taxon>
        <taxon>Agaricomycotina</taxon>
        <taxon>Agaricomycetes</taxon>
        <taxon>Polyporales</taxon>
        <taxon>Phanerochaetaceae</taxon>
        <taxon>Phanerochaete</taxon>
    </lineage>
</organism>
<proteinExistence type="predicted"/>
<dbReference type="HOGENOM" id="CLU_095064_0_0_1"/>
<protein>
    <submittedName>
        <fullName evidence="1">Uncharacterized protein</fullName>
    </submittedName>
</protein>
<dbReference type="AlphaFoldDB" id="K5UGR7"/>
<reference evidence="1 2" key="1">
    <citation type="journal article" date="2012" name="BMC Genomics">
        <title>Comparative genomics of the white-rot fungi, Phanerochaete carnosa and P. chrysosporium, to elucidate the genetic basis of the distinct wood types they colonize.</title>
        <authorList>
            <person name="Suzuki H."/>
            <person name="MacDonald J."/>
            <person name="Syed K."/>
            <person name="Salamov A."/>
            <person name="Hori C."/>
            <person name="Aerts A."/>
            <person name="Henrissat B."/>
            <person name="Wiebenga A."/>
            <person name="vanKuyk P.A."/>
            <person name="Barry K."/>
            <person name="Lindquist E."/>
            <person name="LaButti K."/>
            <person name="Lapidus A."/>
            <person name="Lucas S."/>
            <person name="Coutinho P."/>
            <person name="Gong Y."/>
            <person name="Samejima M."/>
            <person name="Mahadevan R."/>
            <person name="Abou-Zaid M."/>
            <person name="de Vries R.P."/>
            <person name="Igarashi K."/>
            <person name="Yadav J.S."/>
            <person name="Grigoriev I.V."/>
            <person name="Master E.R."/>
        </authorList>
    </citation>
    <scope>NUCLEOTIDE SEQUENCE [LARGE SCALE GENOMIC DNA]</scope>
    <source>
        <strain evidence="1 2">HHB-10118-sp</strain>
    </source>
</reference>
<name>K5UGR7_PHACS</name>
<dbReference type="KEGG" id="pco:PHACADRAFT_154994"/>
<evidence type="ECO:0000313" key="1">
    <source>
        <dbReference type="EMBL" id="EKM48676.1"/>
    </source>
</evidence>
<dbReference type="GeneID" id="18909006"/>
<dbReference type="RefSeq" id="XP_007402770.1">
    <property type="nucleotide sequence ID" value="XM_007402708.1"/>
</dbReference>
<dbReference type="OrthoDB" id="6710946at2759"/>
<gene>
    <name evidence="1" type="ORF">PHACADRAFT_154994</name>
</gene>
<dbReference type="Gene3D" id="3.40.50.300">
    <property type="entry name" value="P-loop containing nucleotide triphosphate hydrolases"/>
    <property type="match status" value="1"/>
</dbReference>
<keyword evidence="2" id="KW-1185">Reference proteome</keyword>
<evidence type="ECO:0000313" key="2">
    <source>
        <dbReference type="Proteomes" id="UP000008370"/>
    </source>
</evidence>